<dbReference type="AlphaFoldDB" id="A0AAV9VPE7"/>
<feature type="compositionally biased region" description="Pro residues" evidence="1">
    <location>
        <begin position="11"/>
        <end position="22"/>
    </location>
</feature>
<proteinExistence type="predicted"/>
<comment type="caution">
    <text evidence="2">The sequence shown here is derived from an EMBL/GenBank/DDBJ whole genome shotgun (WGS) entry which is preliminary data.</text>
</comment>
<feature type="region of interest" description="Disordered" evidence="1">
    <location>
        <begin position="108"/>
        <end position="221"/>
    </location>
</feature>
<feature type="compositionally biased region" description="Polar residues" evidence="1">
    <location>
        <begin position="365"/>
        <end position="377"/>
    </location>
</feature>
<feature type="compositionally biased region" description="Polar residues" evidence="1">
    <location>
        <begin position="188"/>
        <end position="197"/>
    </location>
</feature>
<gene>
    <name evidence="2" type="ORF">TWF730_000962</name>
</gene>
<feature type="compositionally biased region" description="Polar residues" evidence="1">
    <location>
        <begin position="154"/>
        <end position="168"/>
    </location>
</feature>
<name>A0AAV9VPE7_9PEZI</name>
<dbReference type="Proteomes" id="UP001373714">
    <property type="component" value="Unassembled WGS sequence"/>
</dbReference>
<feature type="compositionally biased region" description="Polar residues" evidence="1">
    <location>
        <begin position="430"/>
        <end position="442"/>
    </location>
</feature>
<keyword evidence="3" id="KW-1185">Reference proteome</keyword>
<evidence type="ECO:0000313" key="3">
    <source>
        <dbReference type="Proteomes" id="UP001373714"/>
    </source>
</evidence>
<protein>
    <submittedName>
        <fullName evidence="2">Uncharacterized protein</fullName>
    </submittedName>
</protein>
<feature type="region of interest" description="Disordered" evidence="1">
    <location>
        <begin position="310"/>
        <end position="384"/>
    </location>
</feature>
<feature type="compositionally biased region" description="Basic and acidic residues" evidence="1">
    <location>
        <begin position="204"/>
        <end position="221"/>
    </location>
</feature>
<feature type="region of interest" description="Disordered" evidence="1">
    <location>
        <begin position="235"/>
        <end position="290"/>
    </location>
</feature>
<feature type="region of interest" description="Disordered" evidence="1">
    <location>
        <begin position="1"/>
        <end position="46"/>
    </location>
</feature>
<feature type="region of interest" description="Disordered" evidence="1">
    <location>
        <begin position="398"/>
        <end position="452"/>
    </location>
</feature>
<feature type="compositionally biased region" description="Basic and acidic residues" evidence="1">
    <location>
        <begin position="338"/>
        <end position="347"/>
    </location>
</feature>
<reference evidence="2 3" key="1">
    <citation type="submission" date="2019-10" db="EMBL/GenBank/DDBJ databases">
        <authorList>
            <person name="Palmer J.M."/>
        </authorList>
    </citation>
    <scope>NUCLEOTIDE SEQUENCE [LARGE SCALE GENOMIC DNA]</scope>
    <source>
        <strain evidence="2 3">TWF730</strain>
    </source>
</reference>
<feature type="compositionally biased region" description="Polar residues" evidence="1">
    <location>
        <begin position="24"/>
        <end position="41"/>
    </location>
</feature>
<organism evidence="2 3">
    <name type="scientific">Orbilia blumenaviensis</name>
    <dbReference type="NCBI Taxonomy" id="1796055"/>
    <lineage>
        <taxon>Eukaryota</taxon>
        <taxon>Fungi</taxon>
        <taxon>Dikarya</taxon>
        <taxon>Ascomycota</taxon>
        <taxon>Pezizomycotina</taxon>
        <taxon>Orbiliomycetes</taxon>
        <taxon>Orbiliales</taxon>
        <taxon>Orbiliaceae</taxon>
        <taxon>Orbilia</taxon>
    </lineage>
</organism>
<dbReference type="EMBL" id="JAVHNS010000001">
    <property type="protein sequence ID" value="KAK6363531.1"/>
    <property type="molecule type" value="Genomic_DNA"/>
</dbReference>
<feature type="region of interest" description="Disordered" evidence="1">
    <location>
        <begin position="60"/>
        <end position="93"/>
    </location>
</feature>
<feature type="compositionally biased region" description="Gly residues" evidence="1">
    <location>
        <begin position="1"/>
        <end position="10"/>
    </location>
</feature>
<evidence type="ECO:0000256" key="1">
    <source>
        <dbReference type="SAM" id="MobiDB-lite"/>
    </source>
</evidence>
<accession>A0AAV9VPE7</accession>
<sequence length="499" mass="56918">MSGYPRGGMGPPGPPPPIPPHPSTYRQGAQQPYYTQETTESPAWRIPYQETEVLITTVDSTSAPAGYTENNLSRNPSRRQHETYAKQQPETQAMDSVYRNYSETTEFEPRNYSETTEFEARNYSETTEFEPRFSSRNVAVEPRGPVDVEERRPGNQSSHMETEQSSGKVSDGMSEGLSQLGWGGMSFYETSRPSNWTPAPPENVHQDRDNTGLRTIKKEVEPEYEKISMDYYDHFTPNFTPAAPQPPPPPPPTISRTPSERSHPPSRHPSTREYDAPRPGVPHLSVSDPFPISVDQERYFSEQLNLRESQYPEPVNLSGSDTLWQPPSRSYTSYRRTPRQEEEKKNIQLDNKGLPSLSGLLGPSAAQQGPTGRNSFSFDDEKRFYPNNFNQSTLSINSTHSEFVPPSSRYNNSVHRTPSYASLRPDNDTRPQNNQYGYNSQEPIKDGIPPPPVRYLSQRQGGKLGQVMQDKKMEYVVSEMNRKDELHRRIQEESRRWGY</sequence>
<feature type="compositionally biased region" description="Pro residues" evidence="1">
    <location>
        <begin position="243"/>
        <end position="253"/>
    </location>
</feature>
<feature type="compositionally biased region" description="Low complexity" evidence="1">
    <location>
        <begin position="326"/>
        <end position="335"/>
    </location>
</feature>
<feature type="compositionally biased region" description="Basic and acidic residues" evidence="1">
    <location>
        <begin position="144"/>
        <end position="153"/>
    </location>
</feature>
<feature type="compositionally biased region" description="Polar residues" evidence="1">
    <location>
        <begin position="60"/>
        <end position="75"/>
    </location>
</feature>
<feature type="compositionally biased region" description="Low complexity" evidence="1">
    <location>
        <begin position="353"/>
        <end position="364"/>
    </location>
</feature>
<evidence type="ECO:0000313" key="2">
    <source>
        <dbReference type="EMBL" id="KAK6363531.1"/>
    </source>
</evidence>
<feature type="compositionally biased region" description="Polar residues" evidence="1">
    <location>
        <begin position="408"/>
        <end position="420"/>
    </location>
</feature>